<comment type="subcellular location">
    <subcellularLocation>
        <location evidence="1">Cell outer membrane</location>
    </subcellularLocation>
</comment>
<name>A0A0I9S952_BACFG</name>
<sequence>MTGAYKFRFIPEIVYYLFTLLLLSGCIAENTDDCFKGIPLKVNLPADIPAETIQDMNLYVFNDKDLLLDILPVNGMEPVILNYPGIPTFHCVAMGNTQDGTMLVSPLKKGDPCSDGFISLKPSVSTRAEQGIFTSPSDLFYGELEIENNTTSNGGGEHTIEVSRMTASMNITLQGLQDLTGTNDGNYSLVVRETSSRMDFNGNYGGPPASYSPAMTLAANKDFEVSMFRLFPTAEGNGLTIDIYHNRSLLKSITADGSGKPIVPIVGKTTNLLLNFKASVDVGVEITGWGETVVWKEYN</sequence>
<evidence type="ECO:0000256" key="3">
    <source>
        <dbReference type="ARBA" id="ARBA00022729"/>
    </source>
</evidence>
<keyword evidence="5" id="KW-0564">Palmitate</keyword>
<reference evidence="8" key="2">
    <citation type="submission" date="2014-07" db="EMBL/GenBank/DDBJ databases">
        <title>Genetics and epidemiology of antimicrobial resistance in B. fragilis group.</title>
        <authorList>
            <person name="Sydenham T.V."/>
            <person name="Hasman H."/>
            <person name="Kemp M."/>
            <person name="Justesen U.S."/>
        </authorList>
    </citation>
    <scope>NUCLEOTIDE SEQUENCE [LARGE SCALE GENOMIC DNA]</scope>
    <source>
        <strain evidence="8">DCMOUH0018B</strain>
    </source>
</reference>
<dbReference type="PATRIC" id="fig|817.53.peg.2783"/>
<evidence type="ECO:0000313" key="8">
    <source>
        <dbReference type="EMBL" id="KFX74286.1"/>
    </source>
</evidence>
<evidence type="ECO:0000256" key="6">
    <source>
        <dbReference type="ARBA" id="ARBA00023237"/>
    </source>
</evidence>
<evidence type="ECO:0008006" key="9">
    <source>
        <dbReference type="Google" id="ProtNLM"/>
    </source>
</evidence>
<evidence type="ECO:0000256" key="4">
    <source>
        <dbReference type="ARBA" id="ARBA00023136"/>
    </source>
</evidence>
<evidence type="ECO:0000256" key="1">
    <source>
        <dbReference type="ARBA" id="ARBA00004442"/>
    </source>
</evidence>
<gene>
    <name evidence="8" type="ORF">EE52_0213450</name>
</gene>
<dbReference type="RefSeq" id="WP_044300737.1">
    <property type="nucleotide sequence ID" value="NZ_CAEUHN010000001.1"/>
</dbReference>
<accession>A0A0I9S952</accession>
<evidence type="ECO:0000256" key="5">
    <source>
        <dbReference type="ARBA" id="ARBA00023139"/>
    </source>
</evidence>
<keyword evidence="7" id="KW-0449">Lipoprotein</keyword>
<organism evidence="8">
    <name type="scientific">Bacteroides fragilis</name>
    <dbReference type="NCBI Taxonomy" id="817"/>
    <lineage>
        <taxon>Bacteria</taxon>
        <taxon>Pseudomonadati</taxon>
        <taxon>Bacteroidota</taxon>
        <taxon>Bacteroidia</taxon>
        <taxon>Bacteroidales</taxon>
        <taxon>Bacteroidaceae</taxon>
        <taxon>Bacteroides</taxon>
    </lineage>
</organism>
<keyword evidence="3" id="KW-0732">Signal</keyword>
<dbReference type="InterPro" id="IPR014941">
    <property type="entry name" value="FimB/Mfa2/Mfa3"/>
</dbReference>
<dbReference type="PROSITE" id="PS51257">
    <property type="entry name" value="PROKAR_LIPOPROTEIN"/>
    <property type="match status" value="1"/>
</dbReference>
<proteinExistence type="inferred from homology"/>
<dbReference type="GO" id="GO:0009279">
    <property type="term" value="C:cell outer membrane"/>
    <property type="evidence" value="ECO:0007669"/>
    <property type="project" value="UniProtKB-SubCell"/>
</dbReference>
<evidence type="ECO:0000256" key="2">
    <source>
        <dbReference type="ARBA" id="ARBA00007248"/>
    </source>
</evidence>
<protein>
    <recommendedName>
        <fullName evidence="9">FimB/Mfa2 family fimbrial subunit</fullName>
    </recommendedName>
</protein>
<keyword evidence="6" id="KW-0998">Cell outer membrane</keyword>
<evidence type="ECO:0000256" key="7">
    <source>
        <dbReference type="ARBA" id="ARBA00023288"/>
    </source>
</evidence>
<dbReference type="AlphaFoldDB" id="A0A0I9S952"/>
<comment type="caution">
    <text evidence="8">The sequence shown here is derived from an EMBL/GenBank/DDBJ whole genome shotgun (WGS) entry which is preliminary data.</text>
</comment>
<keyword evidence="4" id="KW-0472">Membrane</keyword>
<comment type="similarity">
    <text evidence="2">Belongs to the bacteroidetes fimbrillin superfamily. FimB/Mfa2 family.</text>
</comment>
<dbReference type="Gene3D" id="2.60.40.2100">
    <property type="match status" value="1"/>
</dbReference>
<dbReference type="Pfam" id="PF08842">
    <property type="entry name" value="Mfa2"/>
    <property type="match status" value="1"/>
</dbReference>
<reference evidence="8" key="1">
    <citation type="book" date="2014" name="THE 24TH EUROPEAN CONGRESS OF CLINICAL MICROBIOLOGY AND INFECTIOUS DISEASES" publisher="ECCMID 2014" city="Barcelona, Spain">
        <title>Identification of resistance genes in three multidrug-resistant Bacteroides fragilis isolates by whole genome sequencing.</title>
        <editorList>
            <person name="Unknown"/>
            <person name="A."/>
        </editorList>
        <authorList>
            <person name="Sydenham T.V."/>
            <person name="Hasman H."/>
            <person name="Wang M."/>
            <person name="Soki J."/>
            <person name="Nagy E."/>
            <person name="Justesen U.S."/>
        </authorList>
    </citation>
    <scope>NUCLEOTIDE SEQUENCE</scope>
    <source>
        <strain evidence="8">DCMOUH0018B</strain>
    </source>
</reference>
<dbReference type="EMBL" id="JMZZ02000152">
    <property type="protein sequence ID" value="KFX74286.1"/>
    <property type="molecule type" value="Genomic_DNA"/>
</dbReference>